<evidence type="ECO:0000313" key="1">
    <source>
        <dbReference type="EMBL" id="MBB5136113.1"/>
    </source>
</evidence>
<keyword evidence="2" id="KW-1185">Reference proteome</keyword>
<dbReference type="AlphaFoldDB" id="A0A840PDV0"/>
<comment type="caution">
    <text evidence="1">The sequence shown here is derived from an EMBL/GenBank/DDBJ whole genome shotgun (WGS) entry which is preliminary data.</text>
</comment>
<accession>A0A840PDV0</accession>
<dbReference type="EMBL" id="JACHGN010000013">
    <property type="protein sequence ID" value="MBB5136113.1"/>
    <property type="molecule type" value="Genomic_DNA"/>
</dbReference>
<organism evidence="1 2">
    <name type="scientific">Thermocatellispora tengchongensis</name>
    <dbReference type="NCBI Taxonomy" id="1073253"/>
    <lineage>
        <taxon>Bacteria</taxon>
        <taxon>Bacillati</taxon>
        <taxon>Actinomycetota</taxon>
        <taxon>Actinomycetes</taxon>
        <taxon>Streptosporangiales</taxon>
        <taxon>Streptosporangiaceae</taxon>
        <taxon>Thermocatellispora</taxon>
    </lineage>
</organism>
<name>A0A840PDV0_9ACTN</name>
<reference evidence="1 2" key="1">
    <citation type="submission" date="2020-08" db="EMBL/GenBank/DDBJ databases">
        <title>Genomic Encyclopedia of Type Strains, Phase IV (KMG-IV): sequencing the most valuable type-strain genomes for metagenomic binning, comparative biology and taxonomic classification.</title>
        <authorList>
            <person name="Goeker M."/>
        </authorList>
    </citation>
    <scope>NUCLEOTIDE SEQUENCE [LARGE SCALE GENOMIC DNA]</scope>
    <source>
        <strain evidence="1 2">DSM 45615</strain>
    </source>
</reference>
<proteinExistence type="predicted"/>
<protein>
    <submittedName>
        <fullName evidence="1">Uncharacterized protein</fullName>
    </submittedName>
</protein>
<sequence>MLVNGTFVVQDGEIDPAALPGRPLLGDDG</sequence>
<gene>
    <name evidence="1" type="ORF">HNP84_005857</name>
</gene>
<dbReference type="Proteomes" id="UP000578449">
    <property type="component" value="Unassembled WGS sequence"/>
</dbReference>
<evidence type="ECO:0000313" key="2">
    <source>
        <dbReference type="Proteomes" id="UP000578449"/>
    </source>
</evidence>